<accession>A0ABR3CEZ5</accession>
<dbReference type="RefSeq" id="XP_066632247.1">
    <property type="nucleotide sequence ID" value="XM_066778152.1"/>
</dbReference>
<evidence type="ECO:0000313" key="3">
    <source>
        <dbReference type="Proteomes" id="UP001430584"/>
    </source>
</evidence>
<feature type="compositionally biased region" description="Basic and acidic residues" evidence="1">
    <location>
        <begin position="367"/>
        <end position="383"/>
    </location>
</feature>
<gene>
    <name evidence="2" type="ORF">SLS55_006723</name>
</gene>
<feature type="compositionally biased region" description="Low complexity" evidence="1">
    <location>
        <begin position="202"/>
        <end position="214"/>
    </location>
</feature>
<dbReference type="EMBL" id="JAJVCZ030000006">
    <property type="protein sequence ID" value="KAL0259218.1"/>
    <property type="molecule type" value="Genomic_DNA"/>
</dbReference>
<reference evidence="2 3" key="1">
    <citation type="submission" date="2024-02" db="EMBL/GenBank/DDBJ databases">
        <title>De novo assembly and annotation of 12 fungi associated with fruit tree decline syndrome in Ontario, Canada.</title>
        <authorList>
            <person name="Sulman M."/>
            <person name="Ellouze W."/>
            <person name="Ilyukhin E."/>
        </authorList>
    </citation>
    <scope>NUCLEOTIDE SEQUENCE [LARGE SCALE GENOMIC DNA]</scope>
    <source>
        <strain evidence="2 3">FDS-637</strain>
    </source>
</reference>
<feature type="compositionally biased region" description="Low complexity" evidence="1">
    <location>
        <begin position="92"/>
        <end position="105"/>
    </location>
</feature>
<evidence type="ECO:0000256" key="1">
    <source>
        <dbReference type="SAM" id="MobiDB-lite"/>
    </source>
</evidence>
<feature type="region of interest" description="Disordered" evidence="1">
    <location>
        <begin position="181"/>
        <end position="397"/>
    </location>
</feature>
<protein>
    <submittedName>
        <fullName evidence="2">Uncharacterized protein</fullName>
    </submittedName>
</protein>
<dbReference type="GeneID" id="92010808"/>
<dbReference type="Proteomes" id="UP001430584">
    <property type="component" value="Unassembled WGS sequence"/>
</dbReference>
<proteinExistence type="predicted"/>
<name>A0ABR3CEZ5_9PEZI</name>
<feature type="region of interest" description="Disordered" evidence="1">
    <location>
        <begin position="92"/>
        <end position="150"/>
    </location>
</feature>
<keyword evidence="3" id="KW-1185">Reference proteome</keyword>
<feature type="compositionally biased region" description="Basic and acidic residues" evidence="1">
    <location>
        <begin position="302"/>
        <end position="311"/>
    </location>
</feature>
<feature type="compositionally biased region" description="Low complexity" evidence="1">
    <location>
        <begin position="227"/>
        <end position="257"/>
    </location>
</feature>
<feature type="compositionally biased region" description="Polar residues" evidence="1">
    <location>
        <begin position="351"/>
        <end position="360"/>
    </location>
</feature>
<evidence type="ECO:0000313" key="2">
    <source>
        <dbReference type="EMBL" id="KAL0259218.1"/>
    </source>
</evidence>
<sequence length="397" mass="41428">MEPSRDIPWAEHEKVYLLAEIMKAAPVSSERLFHIIKSAGIQPKWAEIALPQGRSLRQSQMAFQDLIAQFSAHDSRGGGTASAGPVQYHLAHQPSPQQHQQQHPHAVFHGHQPPVEIPRKRPLAPDVSTQTGRLLQPRPPNPYPAGDPAAAAAAASAAAASSMLHQHQHHHQGAVAGPAYIMSPTLGTEGTSKKRRGRPTKAEAQARAAEAAARGEPYPPPKTGKRASMVSALSSSSGGAEAPGAGRSAGAGTRSPGTPVSGAVGGAGTMIRPEREQMSVSSMMTAPAGERGLGEPGGAAAREGRVRERQSSLDVPVSPKANPEVSESAGGALASPTKAGAQVPEGRRDTLLTQGSPVAVSTTSSPGEERERETPREASEEHKRRATPHSFKDTVGI</sequence>
<organism evidence="2 3">
    <name type="scientific">Diplodia seriata</name>
    <dbReference type="NCBI Taxonomy" id="420778"/>
    <lineage>
        <taxon>Eukaryota</taxon>
        <taxon>Fungi</taxon>
        <taxon>Dikarya</taxon>
        <taxon>Ascomycota</taxon>
        <taxon>Pezizomycotina</taxon>
        <taxon>Dothideomycetes</taxon>
        <taxon>Dothideomycetes incertae sedis</taxon>
        <taxon>Botryosphaeriales</taxon>
        <taxon>Botryosphaeriaceae</taxon>
        <taxon>Diplodia</taxon>
    </lineage>
</organism>
<comment type="caution">
    <text evidence="2">The sequence shown here is derived from an EMBL/GenBank/DDBJ whole genome shotgun (WGS) entry which is preliminary data.</text>
</comment>